<dbReference type="CDD" id="cd03214">
    <property type="entry name" value="ABC_Iron-Siderophores_B12_Hemin"/>
    <property type="match status" value="1"/>
</dbReference>
<dbReference type="Gene3D" id="3.40.50.300">
    <property type="entry name" value="P-loop containing nucleotide triphosphate hydrolases"/>
    <property type="match status" value="1"/>
</dbReference>
<dbReference type="PROSITE" id="PS50893">
    <property type="entry name" value="ABC_TRANSPORTER_2"/>
    <property type="match status" value="1"/>
</dbReference>
<protein>
    <submittedName>
        <fullName evidence="6">ABC transporter ATP-binding protein</fullName>
    </submittedName>
</protein>
<dbReference type="OrthoDB" id="9805601at2"/>
<dbReference type="AlphaFoldDB" id="A0A419ABY5"/>
<feature type="domain" description="ABC transporter" evidence="5">
    <location>
        <begin position="5"/>
        <end position="238"/>
    </location>
</feature>
<dbReference type="Pfam" id="PF00005">
    <property type="entry name" value="ABC_tran"/>
    <property type="match status" value="1"/>
</dbReference>
<evidence type="ECO:0000256" key="4">
    <source>
        <dbReference type="ARBA" id="ARBA00022840"/>
    </source>
</evidence>
<dbReference type="Proteomes" id="UP000283587">
    <property type="component" value="Unassembled WGS sequence"/>
</dbReference>
<comment type="caution">
    <text evidence="6">The sequence shown here is derived from an EMBL/GenBank/DDBJ whole genome shotgun (WGS) entry which is preliminary data.</text>
</comment>
<keyword evidence="3" id="KW-0547">Nucleotide-binding</keyword>
<evidence type="ECO:0000313" key="7">
    <source>
        <dbReference type="Proteomes" id="UP000283587"/>
    </source>
</evidence>
<dbReference type="PROSITE" id="PS00211">
    <property type="entry name" value="ABC_TRANSPORTER_1"/>
    <property type="match status" value="1"/>
</dbReference>
<evidence type="ECO:0000256" key="2">
    <source>
        <dbReference type="ARBA" id="ARBA00022448"/>
    </source>
</evidence>
<keyword evidence="7" id="KW-1185">Reference proteome</keyword>
<name>A0A419ABY5_9RHOB</name>
<dbReference type="RefSeq" id="WP_119896352.1">
    <property type="nucleotide sequence ID" value="NZ_QNRC01000021.1"/>
</dbReference>
<dbReference type="InterPro" id="IPR027417">
    <property type="entry name" value="P-loop_NTPase"/>
</dbReference>
<keyword evidence="2" id="KW-0813">Transport</keyword>
<dbReference type="EMBL" id="QZEW01000004">
    <property type="protein sequence ID" value="RJL21503.1"/>
    <property type="molecule type" value="Genomic_DNA"/>
</dbReference>
<dbReference type="GO" id="GO:0005524">
    <property type="term" value="F:ATP binding"/>
    <property type="evidence" value="ECO:0007669"/>
    <property type="project" value="UniProtKB-KW"/>
</dbReference>
<dbReference type="FunFam" id="3.40.50.300:FF:000134">
    <property type="entry name" value="Iron-enterobactin ABC transporter ATP-binding protein"/>
    <property type="match status" value="1"/>
</dbReference>
<accession>A0A419ABY5</accession>
<proteinExistence type="inferred from homology"/>
<dbReference type="SMART" id="SM00382">
    <property type="entry name" value="AAA"/>
    <property type="match status" value="1"/>
</dbReference>
<evidence type="ECO:0000313" key="6">
    <source>
        <dbReference type="EMBL" id="RJL21503.1"/>
    </source>
</evidence>
<gene>
    <name evidence="6" type="ORF">D3P05_01110</name>
</gene>
<dbReference type="PANTHER" id="PTHR42794">
    <property type="entry name" value="HEMIN IMPORT ATP-BINDING PROTEIN HMUV"/>
    <property type="match status" value="1"/>
</dbReference>
<evidence type="ECO:0000259" key="5">
    <source>
        <dbReference type="PROSITE" id="PS50893"/>
    </source>
</evidence>
<sequence>MAVDVTVRDLCWGPHPRRRIIEAISFDVPAGSTTVIVGANGAGKSTLLRSIYRQNRPVAGQVLVGGRDIWQMPARDVSRLIAVVLQEIAPDFAFTVREVVAMGRIPYRDSLFSRSTTDEAITRQALADFELADFAHRPFSGLSGGEKQRALLARAIVQQPRLIVLDEPTNHLDIRHQLEVIDMLRRLDLTVLVTLHDLNLAAALADQVLVMRDGRICALGPPQATLTPETIRAAFDVQADMDRHPRTGRPRFSFDLLP</sequence>
<evidence type="ECO:0000256" key="1">
    <source>
        <dbReference type="ARBA" id="ARBA00005417"/>
    </source>
</evidence>
<dbReference type="InterPro" id="IPR003439">
    <property type="entry name" value="ABC_transporter-like_ATP-bd"/>
</dbReference>
<dbReference type="GO" id="GO:0016887">
    <property type="term" value="F:ATP hydrolysis activity"/>
    <property type="evidence" value="ECO:0007669"/>
    <property type="project" value="InterPro"/>
</dbReference>
<dbReference type="InterPro" id="IPR017871">
    <property type="entry name" value="ABC_transporter-like_CS"/>
</dbReference>
<dbReference type="SUPFAM" id="SSF52540">
    <property type="entry name" value="P-loop containing nucleoside triphosphate hydrolases"/>
    <property type="match status" value="1"/>
</dbReference>
<organism evidence="6 7">
    <name type="scientific">Paracoccus siganidrum</name>
    <dbReference type="NCBI Taxonomy" id="1276757"/>
    <lineage>
        <taxon>Bacteria</taxon>
        <taxon>Pseudomonadati</taxon>
        <taxon>Pseudomonadota</taxon>
        <taxon>Alphaproteobacteria</taxon>
        <taxon>Rhodobacterales</taxon>
        <taxon>Paracoccaceae</taxon>
        <taxon>Paracoccus</taxon>
    </lineage>
</organism>
<comment type="similarity">
    <text evidence="1">Belongs to the ABC transporter superfamily.</text>
</comment>
<dbReference type="PANTHER" id="PTHR42794:SF2">
    <property type="entry name" value="ABC TRANSPORTER ATP-BINDING PROTEIN"/>
    <property type="match status" value="1"/>
</dbReference>
<evidence type="ECO:0000256" key="3">
    <source>
        <dbReference type="ARBA" id="ARBA00022741"/>
    </source>
</evidence>
<keyword evidence="4 6" id="KW-0067">ATP-binding</keyword>
<dbReference type="InterPro" id="IPR003593">
    <property type="entry name" value="AAA+_ATPase"/>
</dbReference>
<reference evidence="7" key="1">
    <citation type="submission" date="2018-09" db="EMBL/GenBank/DDBJ databases">
        <title>Paracoccus onubensis nov. sp. a moderate halophilic bacterium isolated from Gruta de las Maravillas (Aracena, Spain).</title>
        <authorList>
            <person name="Jurado V."/>
            <person name="Gutierrez-Patricio S."/>
            <person name="Gonzalez-Pimentel J.L."/>
            <person name="Miller A.Z."/>
            <person name="Laiz L."/>
            <person name="Saiz-Jimenez C."/>
        </authorList>
    </citation>
    <scope>NUCLEOTIDE SEQUENCE [LARGE SCALE GENOMIC DNA]</scope>
    <source>
        <strain evidence="7">DSM 26381</strain>
    </source>
</reference>